<evidence type="ECO:0000256" key="8">
    <source>
        <dbReference type="SAM" id="MobiDB-lite"/>
    </source>
</evidence>
<dbReference type="InterPro" id="IPR043596">
    <property type="entry name" value="CFAP53/TCHP"/>
</dbReference>
<evidence type="ECO:0000256" key="2">
    <source>
        <dbReference type="ARBA" id="ARBA00022794"/>
    </source>
</evidence>
<reference evidence="10 11" key="1">
    <citation type="submission" date="2023-05" db="EMBL/GenBank/DDBJ databases">
        <title>B98-5 Cell Line De Novo Hybrid Assembly: An Optical Mapping Approach.</title>
        <authorList>
            <person name="Kananen K."/>
            <person name="Auerbach J.A."/>
            <person name="Kautto E."/>
            <person name="Blachly J.S."/>
        </authorList>
    </citation>
    <scope>NUCLEOTIDE SEQUENCE [LARGE SCALE GENOMIC DNA]</scope>
    <source>
        <strain evidence="10">B95-8</strain>
        <tissue evidence="10">Cell line</tissue>
    </source>
</reference>
<proteinExistence type="inferred from homology"/>
<evidence type="ECO:0000313" key="10">
    <source>
        <dbReference type="EMBL" id="KAK2094358.1"/>
    </source>
</evidence>
<feature type="compositionally biased region" description="Basic and acidic residues" evidence="8">
    <location>
        <begin position="108"/>
        <end position="126"/>
    </location>
</feature>
<comment type="subcellular location">
    <subcellularLocation>
        <location evidence="1">Cell projection</location>
        <location evidence="1">Cilium</location>
    </subcellularLocation>
</comment>
<sequence>EHCEELRVELFCSHQKKVCEERKAQIAFNEELRRQKLVEEQMFSKLWEEDRLAKENREAQEKRRQKELMENTRLGLNAQITSIKAQRKAEQLLKEEEARLVESNNAQIKHENEQDKLKKQKAKQETRTILQKALQERIEHIQQEYREEQDLNMKLVQRALQDLQEEADKKKQKR</sequence>
<comment type="caution">
    <text evidence="10">The sequence shown here is derived from an EMBL/GenBank/DDBJ whole genome shotgun (WGS) entry which is preliminary data.</text>
</comment>
<dbReference type="Proteomes" id="UP001266305">
    <property type="component" value="Unassembled WGS sequence"/>
</dbReference>
<evidence type="ECO:0000313" key="11">
    <source>
        <dbReference type="Proteomes" id="UP001266305"/>
    </source>
</evidence>
<keyword evidence="2" id="KW-0970">Cilium biogenesis/degradation</keyword>
<evidence type="ECO:0000256" key="5">
    <source>
        <dbReference type="ARBA" id="ARBA00023273"/>
    </source>
</evidence>
<evidence type="ECO:0000256" key="6">
    <source>
        <dbReference type="ARBA" id="ARBA00033747"/>
    </source>
</evidence>
<evidence type="ECO:0000256" key="1">
    <source>
        <dbReference type="ARBA" id="ARBA00004138"/>
    </source>
</evidence>
<gene>
    <name evidence="10" type="primary">CFAP53_2</name>
    <name evidence="10" type="ORF">P7K49_028096</name>
</gene>
<accession>A0ABQ9UCJ4</accession>
<dbReference type="PANTHER" id="PTHR31183">
    <property type="entry name" value="TRICHOPLEIN KERATIN FILAMENT-BINDING PROTEIN FAMILY MEMBER"/>
    <property type="match status" value="1"/>
</dbReference>
<keyword evidence="5" id="KW-0966">Cell projection</keyword>
<comment type="similarity">
    <text evidence="6">Belongs to the CFAP53 family.</text>
</comment>
<feature type="region of interest" description="Disordered" evidence="8">
    <location>
        <begin position="103"/>
        <end position="126"/>
    </location>
</feature>
<name>A0ABQ9UCJ4_SAGOE</name>
<evidence type="ECO:0000256" key="4">
    <source>
        <dbReference type="ARBA" id="ARBA00023069"/>
    </source>
</evidence>
<evidence type="ECO:0000259" key="9">
    <source>
        <dbReference type="Pfam" id="PF13868"/>
    </source>
</evidence>
<keyword evidence="10" id="KW-0282">Flagellum</keyword>
<dbReference type="Pfam" id="PF13868">
    <property type="entry name" value="TPH"/>
    <property type="match status" value="1"/>
</dbReference>
<evidence type="ECO:0000256" key="3">
    <source>
        <dbReference type="ARBA" id="ARBA00023054"/>
    </source>
</evidence>
<dbReference type="EMBL" id="JASSZA010000014">
    <property type="protein sequence ID" value="KAK2094358.1"/>
    <property type="molecule type" value="Genomic_DNA"/>
</dbReference>
<feature type="non-terminal residue" evidence="10">
    <location>
        <position position="1"/>
    </location>
</feature>
<dbReference type="InterPro" id="IPR043597">
    <property type="entry name" value="TPH_dom"/>
</dbReference>
<organism evidence="10 11">
    <name type="scientific">Saguinus oedipus</name>
    <name type="common">Cotton-top tamarin</name>
    <name type="synonym">Oedipomidas oedipus</name>
    <dbReference type="NCBI Taxonomy" id="9490"/>
    <lineage>
        <taxon>Eukaryota</taxon>
        <taxon>Metazoa</taxon>
        <taxon>Chordata</taxon>
        <taxon>Craniata</taxon>
        <taxon>Vertebrata</taxon>
        <taxon>Euteleostomi</taxon>
        <taxon>Mammalia</taxon>
        <taxon>Eutheria</taxon>
        <taxon>Euarchontoglires</taxon>
        <taxon>Primates</taxon>
        <taxon>Haplorrhini</taxon>
        <taxon>Platyrrhini</taxon>
        <taxon>Cebidae</taxon>
        <taxon>Callitrichinae</taxon>
        <taxon>Saguinus</taxon>
    </lineage>
</organism>
<keyword evidence="3" id="KW-0175">Coiled coil</keyword>
<keyword evidence="4" id="KW-0969">Cilium</keyword>
<feature type="domain" description="Trichohyalin-plectin-homology" evidence="9">
    <location>
        <begin position="12"/>
        <end position="174"/>
    </location>
</feature>
<keyword evidence="11" id="KW-1185">Reference proteome</keyword>
<feature type="non-terminal residue" evidence="10">
    <location>
        <position position="174"/>
    </location>
</feature>
<dbReference type="PANTHER" id="PTHR31183:SF1">
    <property type="entry name" value="CILIA- AND FLAGELLA-ASSOCIATED PROTEIN 53"/>
    <property type="match status" value="1"/>
</dbReference>
<protein>
    <recommendedName>
        <fullName evidence="7">Cilia- and flagella-associated protein 53</fullName>
    </recommendedName>
</protein>
<evidence type="ECO:0000256" key="7">
    <source>
        <dbReference type="ARBA" id="ARBA00033773"/>
    </source>
</evidence>